<evidence type="ECO:0000313" key="2">
    <source>
        <dbReference type="Proteomes" id="UP000182373"/>
    </source>
</evidence>
<protein>
    <submittedName>
        <fullName evidence="1">Uncharacterized protein</fullName>
    </submittedName>
</protein>
<dbReference type="AlphaFoldDB" id="A0AAC9P9C0"/>
<gene>
    <name evidence="1" type="ORF">GbCGDNIH9_8683</name>
</gene>
<sequence>MVAIGVFLSRTACFMRLSMHPDPLPMMISRPFHAGRKRGHEMWQRAT</sequence>
<proteinExistence type="predicted"/>
<organism evidence="1 2">
    <name type="scientific">Granulibacter bethesdensis</name>
    <dbReference type="NCBI Taxonomy" id="364410"/>
    <lineage>
        <taxon>Bacteria</taxon>
        <taxon>Pseudomonadati</taxon>
        <taxon>Pseudomonadota</taxon>
        <taxon>Alphaproteobacteria</taxon>
        <taxon>Acetobacterales</taxon>
        <taxon>Acetobacteraceae</taxon>
        <taxon>Granulibacter</taxon>
    </lineage>
</organism>
<evidence type="ECO:0000313" key="1">
    <source>
        <dbReference type="EMBL" id="APH55431.1"/>
    </source>
</evidence>
<name>A0AAC9P9C0_9PROT</name>
<accession>A0AAC9P9C0</accession>
<dbReference type="EMBL" id="CP018191">
    <property type="protein sequence ID" value="APH55431.1"/>
    <property type="molecule type" value="Genomic_DNA"/>
</dbReference>
<dbReference type="Proteomes" id="UP000182373">
    <property type="component" value="Chromosome"/>
</dbReference>
<reference evidence="2" key="1">
    <citation type="submission" date="2016-11" db="EMBL/GenBank/DDBJ databases">
        <title>Comparative genomic and phenotypic analysis of Granulibacter bethesdensis clinical isolates from patients with chronic granulomatous disease.</title>
        <authorList>
            <person name="Zarember K.A."/>
            <person name="Porcella S.F."/>
            <person name="Chu J."/>
            <person name="Ding L."/>
            <person name="Dahlstrom E."/>
            <person name="Barbian K."/>
            <person name="Martens C."/>
            <person name="Sykora L."/>
            <person name="Kramer S."/>
            <person name="Pettinato A.M."/>
            <person name="Hong H."/>
            <person name="Wald G."/>
            <person name="Berg L.J."/>
            <person name="Rogge L.S."/>
            <person name="Greenberg D.E."/>
            <person name="Falcone E.L."/>
            <person name="Neves J.F."/>
            <person name="Simoes M.J."/>
            <person name="Casal M."/>
            <person name="Rodriguez-Lopez F.C."/>
            <person name="Zelazny A."/>
            <person name="Gallin J.I."/>
            <person name="Holland S.M."/>
        </authorList>
    </citation>
    <scope>NUCLEOTIDE SEQUENCE [LARGE SCALE GENOMIC DNA]</scope>
    <source>
        <strain evidence="2">NIH9.1</strain>
    </source>
</reference>